<keyword evidence="3" id="KW-1185">Reference proteome</keyword>
<evidence type="ECO:0000256" key="1">
    <source>
        <dbReference type="SAM" id="Phobius"/>
    </source>
</evidence>
<feature type="transmembrane region" description="Helical" evidence="1">
    <location>
        <begin position="112"/>
        <end position="134"/>
    </location>
</feature>
<keyword evidence="1" id="KW-1133">Transmembrane helix</keyword>
<dbReference type="EMBL" id="CP051682">
    <property type="protein sequence ID" value="QJD96035.1"/>
    <property type="molecule type" value="Genomic_DNA"/>
</dbReference>
<protein>
    <submittedName>
        <fullName evidence="2">Uncharacterized protein</fullName>
    </submittedName>
</protein>
<feature type="transmembrane region" description="Helical" evidence="1">
    <location>
        <begin position="86"/>
        <end position="106"/>
    </location>
</feature>
<sequence length="199" mass="23550">MKRELTEEEYNQIISYLQSMGINDLRQQAEMADHLAVITELHLDSGMSFEAAFKQAKKQLAPKDIAQIKHHAFSWTSYPRFLGKPFLIGLTVLCLAAFLTGLFLRYQHLPYHRIWIILGRRTFVFVLLPLWLLHNLTEYANKTRQVLRFIIQFSAAQTVFDFLIRRKLNWVLLVTTSVLVLVWMLVFWLLPFLKRNRQE</sequence>
<proteinExistence type="predicted"/>
<name>A0A7L5DYE9_9SPHI</name>
<accession>A0A7L5DYE9</accession>
<keyword evidence="1" id="KW-0472">Membrane</keyword>
<gene>
    <name evidence="2" type="ORF">HH214_09180</name>
</gene>
<dbReference type="AlphaFoldDB" id="A0A7L5DYE9"/>
<keyword evidence="1" id="KW-0812">Transmembrane</keyword>
<evidence type="ECO:0000313" key="3">
    <source>
        <dbReference type="Proteomes" id="UP000503278"/>
    </source>
</evidence>
<feature type="transmembrane region" description="Helical" evidence="1">
    <location>
        <begin position="170"/>
        <end position="193"/>
    </location>
</feature>
<organism evidence="2 3">
    <name type="scientific">Mucilaginibacter robiniae</name>
    <dbReference type="NCBI Taxonomy" id="2728022"/>
    <lineage>
        <taxon>Bacteria</taxon>
        <taxon>Pseudomonadati</taxon>
        <taxon>Bacteroidota</taxon>
        <taxon>Sphingobacteriia</taxon>
        <taxon>Sphingobacteriales</taxon>
        <taxon>Sphingobacteriaceae</taxon>
        <taxon>Mucilaginibacter</taxon>
    </lineage>
</organism>
<dbReference type="KEGG" id="mrob:HH214_09180"/>
<dbReference type="Proteomes" id="UP000503278">
    <property type="component" value="Chromosome"/>
</dbReference>
<evidence type="ECO:0000313" key="2">
    <source>
        <dbReference type="EMBL" id="QJD96035.1"/>
    </source>
</evidence>
<reference evidence="2 3" key="1">
    <citation type="submission" date="2020-04" db="EMBL/GenBank/DDBJ databases">
        <title>Genome sequencing of novel species.</title>
        <authorList>
            <person name="Heo J."/>
            <person name="Kim S.-J."/>
            <person name="Kim J.-S."/>
            <person name="Hong S.-B."/>
            <person name="Kwon S.-W."/>
        </authorList>
    </citation>
    <scope>NUCLEOTIDE SEQUENCE [LARGE SCALE GENOMIC DNA]</scope>
    <source>
        <strain evidence="2 3">F39-2</strain>
    </source>
</reference>
<dbReference type="RefSeq" id="WP_169607097.1">
    <property type="nucleotide sequence ID" value="NZ_CP051682.1"/>
</dbReference>